<gene>
    <name evidence="2" type="ORF">G8E10_18200</name>
</gene>
<dbReference type="AlphaFoldDB" id="A0AA44CE15"/>
<reference evidence="2" key="1">
    <citation type="submission" date="2020-03" db="EMBL/GenBank/DDBJ databases">
        <title>Ferranicluibacter endophyticum gen. nov., sp. nov., a new genus isolated from Rubus ulmifolius Schott. stem.</title>
        <authorList>
            <person name="Roca-Couso R."/>
            <person name="Flores-Felix J.D."/>
            <person name="Igual J.M."/>
            <person name="Rivas R."/>
        </authorList>
    </citation>
    <scope>NUCLEOTIDE SEQUENCE</scope>
    <source>
        <strain evidence="2">CRRU44</strain>
    </source>
</reference>
<dbReference type="Pfam" id="PF13340">
    <property type="entry name" value="DUF4096"/>
    <property type="match status" value="1"/>
</dbReference>
<name>A0AA44CE15_9HYPH</name>
<keyword evidence="3" id="KW-1185">Reference proteome</keyword>
<dbReference type="Proteomes" id="UP001155840">
    <property type="component" value="Unassembled WGS sequence"/>
</dbReference>
<feature type="domain" description="Insertion element IS402-like" evidence="1">
    <location>
        <begin position="8"/>
        <end position="49"/>
    </location>
</feature>
<dbReference type="RefSeq" id="WP_167130195.1">
    <property type="nucleotide sequence ID" value="NZ_JAANCM010000010.1"/>
</dbReference>
<evidence type="ECO:0000313" key="3">
    <source>
        <dbReference type="Proteomes" id="UP001155840"/>
    </source>
</evidence>
<evidence type="ECO:0000259" key="1">
    <source>
        <dbReference type="Pfam" id="PF13340"/>
    </source>
</evidence>
<dbReference type="InterPro" id="IPR025161">
    <property type="entry name" value="IS402-like_dom"/>
</dbReference>
<proteinExistence type="predicted"/>
<comment type="caution">
    <text evidence="2">The sequence shown here is derived from an EMBL/GenBank/DDBJ whole genome shotgun (WGS) entry which is preliminary data.</text>
</comment>
<accession>A0AA44CE15</accession>
<evidence type="ECO:0000313" key="2">
    <source>
        <dbReference type="EMBL" id="NHT77642.1"/>
    </source>
</evidence>
<organism evidence="2 3">
    <name type="scientific">Ferranicluibacter rubi</name>
    <dbReference type="NCBI Taxonomy" id="2715133"/>
    <lineage>
        <taxon>Bacteria</taxon>
        <taxon>Pseudomonadati</taxon>
        <taxon>Pseudomonadota</taxon>
        <taxon>Alphaproteobacteria</taxon>
        <taxon>Hyphomicrobiales</taxon>
        <taxon>Rhizobiaceae</taxon>
        <taxon>Ferranicluibacter</taxon>
    </lineage>
</organism>
<protein>
    <submittedName>
        <fullName evidence="2">Transposase</fullName>
    </submittedName>
</protein>
<sequence length="49" mass="5397">MRYASGSTDAGWALVEHLIPLAKHGGRKREVDGREVLNVLQYILSTGCQ</sequence>
<dbReference type="EMBL" id="JAANCM010000010">
    <property type="protein sequence ID" value="NHT77642.1"/>
    <property type="molecule type" value="Genomic_DNA"/>
</dbReference>